<proteinExistence type="inferred from homology"/>
<comment type="cofactor">
    <cofactor evidence="1">
        <name>Mg(2+)</name>
        <dbReference type="ChEBI" id="CHEBI:18420"/>
    </cofactor>
</comment>
<evidence type="ECO:0000313" key="6">
    <source>
        <dbReference type="EMBL" id="EQD45165.1"/>
    </source>
</evidence>
<accession>T1D4I2</accession>
<keyword evidence="4" id="KW-0378">Hydrolase</keyword>
<dbReference type="CDD" id="cd00412">
    <property type="entry name" value="pyrophosphatase"/>
    <property type="match status" value="1"/>
</dbReference>
<dbReference type="GO" id="GO:0000287">
    <property type="term" value="F:magnesium ion binding"/>
    <property type="evidence" value="ECO:0007669"/>
    <property type="project" value="InterPro"/>
</dbReference>
<organism evidence="7">
    <name type="scientific">mine drainage metagenome</name>
    <dbReference type="NCBI Taxonomy" id="410659"/>
    <lineage>
        <taxon>unclassified sequences</taxon>
        <taxon>metagenomes</taxon>
        <taxon>ecological metagenomes</taxon>
    </lineage>
</organism>
<dbReference type="InterPro" id="IPR036649">
    <property type="entry name" value="Pyrophosphatase_sf"/>
</dbReference>
<keyword evidence="3" id="KW-0479">Metal-binding</keyword>
<dbReference type="GO" id="GO:0006796">
    <property type="term" value="P:phosphate-containing compound metabolic process"/>
    <property type="evidence" value="ECO:0007669"/>
    <property type="project" value="InterPro"/>
</dbReference>
<evidence type="ECO:0000256" key="1">
    <source>
        <dbReference type="ARBA" id="ARBA00001946"/>
    </source>
</evidence>
<dbReference type="GO" id="GO:0005737">
    <property type="term" value="C:cytoplasm"/>
    <property type="evidence" value="ECO:0007669"/>
    <property type="project" value="InterPro"/>
</dbReference>
<reference evidence="7" key="1">
    <citation type="submission" date="2013-08" db="EMBL/GenBank/DDBJ databases">
        <authorList>
            <person name="Mendez C."/>
            <person name="Richter M."/>
            <person name="Ferrer M."/>
            <person name="Sanchez J."/>
        </authorList>
    </citation>
    <scope>NUCLEOTIDE SEQUENCE</scope>
</reference>
<dbReference type="GO" id="GO:0004427">
    <property type="term" value="F:inorganic diphosphate phosphatase activity"/>
    <property type="evidence" value="ECO:0007669"/>
    <property type="project" value="UniProtKB-EC"/>
</dbReference>
<dbReference type="Pfam" id="PF00719">
    <property type="entry name" value="Pyrophosphatase"/>
    <property type="match status" value="1"/>
</dbReference>
<protein>
    <recommendedName>
        <fullName evidence="2">inorganic diphosphatase</fullName>
        <ecNumber evidence="2">3.6.1.1</ecNumber>
    </recommendedName>
</protein>
<dbReference type="Gene3D" id="3.90.80.10">
    <property type="entry name" value="Inorganic pyrophosphatase"/>
    <property type="match status" value="1"/>
</dbReference>
<keyword evidence="5" id="KW-0460">Magnesium</keyword>
<sequence length="176" mass="19623">MSLDTLTPGQDPPRDLHVVIEIPAGAPPVKYEFDKTSGLLMVDRFLSTSMVYPANYGFIPKTLAEDGDPVDALVITPVPLYPAAVIRVRPLGLLRMTDEHGPDAKLVAVPVDSVSREYVQVREIHDLAESLLDRMAHFFTHYKDHEPGKWVRVEQWEGIEAADLEVQGGIARYTHP</sequence>
<dbReference type="AlphaFoldDB" id="T1D4I2"/>
<evidence type="ECO:0000256" key="3">
    <source>
        <dbReference type="ARBA" id="ARBA00022723"/>
    </source>
</evidence>
<name>T1D4I2_9ZZZZ</name>
<dbReference type="PROSITE" id="PS00387">
    <property type="entry name" value="PPASE"/>
    <property type="match status" value="1"/>
</dbReference>
<dbReference type="SUPFAM" id="SSF50324">
    <property type="entry name" value="Inorganic pyrophosphatase"/>
    <property type="match status" value="1"/>
</dbReference>
<dbReference type="NCBIfam" id="NF002317">
    <property type="entry name" value="PRK01250.1"/>
    <property type="match status" value="1"/>
</dbReference>
<evidence type="ECO:0000256" key="5">
    <source>
        <dbReference type="ARBA" id="ARBA00022842"/>
    </source>
</evidence>
<comment type="caution">
    <text evidence="7">The sequence shown here is derived from an EMBL/GenBank/DDBJ whole genome shotgun (WGS) entry which is preliminary data.</text>
</comment>
<reference evidence="7" key="2">
    <citation type="journal article" date="2014" name="ISME J.">
        <title>Microbial stratification in low pH oxic and suboxic macroscopic growths along an acid mine drainage.</title>
        <authorList>
            <person name="Mendez-Garcia C."/>
            <person name="Mesa V."/>
            <person name="Sprenger R.R."/>
            <person name="Richter M."/>
            <person name="Diez M.S."/>
            <person name="Solano J."/>
            <person name="Bargiela R."/>
            <person name="Golyshina O.V."/>
            <person name="Manteca A."/>
            <person name="Ramos J.L."/>
            <person name="Gallego J.R."/>
            <person name="Llorente I."/>
            <person name="Martins Dos Santos V.A."/>
            <person name="Jensen O.N."/>
            <person name="Pelaez A.I."/>
            <person name="Sanchez J."/>
            <person name="Ferrer M."/>
        </authorList>
    </citation>
    <scope>NUCLEOTIDE SEQUENCE</scope>
</reference>
<evidence type="ECO:0000313" key="7">
    <source>
        <dbReference type="EMBL" id="EQD76409.1"/>
    </source>
</evidence>
<dbReference type="InterPro" id="IPR008162">
    <property type="entry name" value="Pyrophosphatase"/>
</dbReference>
<evidence type="ECO:0000256" key="4">
    <source>
        <dbReference type="ARBA" id="ARBA00022801"/>
    </source>
</evidence>
<gene>
    <name evidence="6" type="ORF">B1A_14928</name>
    <name evidence="7" type="ORF">B1B_01703</name>
</gene>
<dbReference type="HAMAP" id="MF_00209">
    <property type="entry name" value="Inorganic_PPase"/>
    <property type="match status" value="1"/>
</dbReference>
<dbReference type="EMBL" id="AUZX01010966">
    <property type="protein sequence ID" value="EQD45165.1"/>
    <property type="molecule type" value="Genomic_DNA"/>
</dbReference>
<dbReference type="PANTHER" id="PTHR10286">
    <property type="entry name" value="INORGANIC PYROPHOSPHATASE"/>
    <property type="match status" value="1"/>
</dbReference>
<evidence type="ECO:0000256" key="2">
    <source>
        <dbReference type="ARBA" id="ARBA00012146"/>
    </source>
</evidence>
<dbReference type="EMBL" id="AUZY01001064">
    <property type="protein sequence ID" value="EQD76409.1"/>
    <property type="molecule type" value="Genomic_DNA"/>
</dbReference>
<dbReference type="EC" id="3.6.1.1" evidence="2"/>